<evidence type="ECO:0000313" key="3">
    <source>
        <dbReference type="EMBL" id="MBC8611403.1"/>
    </source>
</evidence>
<dbReference type="InterPro" id="IPR001387">
    <property type="entry name" value="Cro/C1-type_HTH"/>
</dbReference>
<protein>
    <submittedName>
        <fullName evidence="3">Helix-turn-helix transcriptional regulator</fullName>
    </submittedName>
</protein>
<dbReference type="GO" id="GO:0003677">
    <property type="term" value="F:DNA binding"/>
    <property type="evidence" value="ECO:0007669"/>
    <property type="project" value="UniProtKB-KW"/>
</dbReference>
<proteinExistence type="predicted"/>
<dbReference type="Gene3D" id="1.10.260.40">
    <property type="entry name" value="lambda repressor-like DNA-binding domains"/>
    <property type="match status" value="1"/>
</dbReference>
<dbReference type="CDD" id="cd00093">
    <property type="entry name" value="HTH_XRE"/>
    <property type="match status" value="1"/>
</dbReference>
<dbReference type="InterPro" id="IPR010982">
    <property type="entry name" value="Lambda_DNA-bd_dom_sf"/>
</dbReference>
<keyword evidence="4" id="KW-1185">Reference proteome</keyword>
<reference evidence="3" key="1">
    <citation type="submission" date="2020-08" db="EMBL/GenBank/DDBJ databases">
        <title>Genome public.</title>
        <authorList>
            <person name="Liu C."/>
            <person name="Sun Q."/>
        </authorList>
    </citation>
    <scope>NUCLEOTIDE SEQUENCE</scope>
    <source>
        <strain evidence="3">NSJ-15</strain>
    </source>
</reference>
<dbReference type="AlphaFoldDB" id="A0A8J6P4U8"/>
<evidence type="ECO:0000313" key="4">
    <source>
        <dbReference type="Proteomes" id="UP000632659"/>
    </source>
</evidence>
<dbReference type="GO" id="GO:0003700">
    <property type="term" value="F:DNA-binding transcription factor activity"/>
    <property type="evidence" value="ECO:0007669"/>
    <property type="project" value="TreeGrafter"/>
</dbReference>
<dbReference type="GO" id="GO:0005829">
    <property type="term" value="C:cytosol"/>
    <property type="evidence" value="ECO:0007669"/>
    <property type="project" value="TreeGrafter"/>
</dbReference>
<dbReference type="EMBL" id="JACRTL010000005">
    <property type="protein sequence ID" value="MBC8611403.1"/>
    <property type="molecule type" value="Genomic_DNA"/>
</dbReference>
<evidence type="ECO:0000259" key="2">
    <source>
        <dbReference type="PROSITE" id="PS50943"/>
    </source>
</evidence>
<gene>
    <name evidence="3" type="ORF">H8702_09855</name>
</gene>
<dbReference type="SMART" id="SM00530">
    <property type="entry name" value="HTH_XRE"/>
    <property type="match status" value="1"/>
</dbReference>
<dbReference type="Proteomes" id="UP000632659">
    <property type="component" value="Unassembled WGS sequence"/>
</dbReference>
<name>A0A8J6P4U8_9FIRM</name>
<keyword evidence="1" id="KW-0238">DNA-binding</keyword>
<feature type="domain" description="HTH cro/C1-type" evidence="2">
    <location>
        <begin position="10"/>
        <end position="64"/>
    </location>
</feature>
<dbReference type="RefSeq" id="WP_187536620.1">
    <property type="nucleotide sequence ID" value="NZ_JACRTL010000005.1"/>
</dbReference>
<evidence type="ECO:0000256" key="1">
    <source>
        <dbReference type="ARBA" id="ARBA00023125"/>
    </source>
</evidence>
<accession>A0A8J6P4U8</accession>
<dbReference type="PANTHER" id="PTHR46797:SF1">
    <property type="entry name" value="METHYLPHOSPHONATE SYNTHASE"/>
    <property type="match status" value="1"/>
</dbReference>
<dbReference type="Pfam" id="PF01381">
    <property type="entry name" value="HTH_3"/>
    <property type="match status" value="1"/>
</dbReference>
<organism evidence="3 4">
    <name type="scientific">Massiliimalia timonensis</name>
    <dbReference type="NCBI Taxonomy" id="1987501"/>
    <lineage>
        <taxon>Bacteria</taxon>
        <taxon>Bacillati</taxon>
        <taxon>Bacillota</taxon>
        <taxon>Clostridia</taxon>
        <taxon>Eubacteriales</taxon>
        <taxon>Oscillospiraceae</taxon>
        <taxon>Massiliimalia</taxon>
    </lineage>
</organism>
<dbReference type="InterPro" id="IPR050807">
    <property type="entry name" value="TransReg_Diox_bact_type"/>
</dbReference>
<dbReference type="SUPFAM" id="SSF47413">
    <property type="entry name" value="lambda repressor-like DNA-binding domains"/>
    <property type="match status" value="1"/>
</dbReference>
<dbReference type="PANTHER" id="PTHR46797">
    <property type="entry name" value="HTH-TYPE TRANSCRIPTIONAL REGULATOR"/>
    <property type="match status" value="1"/>
</dbReference>
<dbReference type="PROSITE" id="PS50943">
    <property type="entry name" value="HTH_CROC1"/>
    <property type="match status" value="1"/>
</dbReference>
<comment type="caution">
    <text evidence="3">The sequence shown here is derived from an EMBL/GenBank/DDBJ whole genome shotgun (WGS) entry which is preliminary data.</text>
</comment>
<sequence>MNYKTIGFNIRDARRQKGWTQEQFAEKLGLSVSYIGLIERGVKLPKFETFIKMINLLDASADVILSRVTNIGYTIRTSEYLDKISKLPKAEQERIFEILEVLTRKSK</sequence>